<dbReference type="PANTHER" id="PTHR21206:SF0">
    <property type="entry name" value="DNA REPLICATION COMPLEX GINS PROTEIN SLD5"/>
    <property type="match status" value="1"/>
</dbReference>
<comment type="similarity">
    <text evidence="2">Belongs to the GINS4/SLD5 family.</text>
</comment>
<accession>T1H1E6</accession>
<feature type="domain" description="DNA replication complex GINS protein SLD5 C-terminal" evidence="8">
    <location>
        <begin position="100"/>
        <end position="153"/>
    </location>
</feature>
<proteinExistence type="inferred from homology"/>
<dbReference type="InterPro" id="IPR038749">
    <property type="entry name" value="Sld5_GINS_A"/>
</dbReference>
<evidence type="ECO:0000313" key="10">
    <source>
        <dbReference type="Proteomes" id="UP000015102"/>
    </source>
</evidence>
<dbReference type="InterPro" id="IPR008591">
    <property type="entry name" value="GINS_Sld5"/>
</dbReference>
<evidence type="ECO:0000256" key="2">
    <source>
        <dbReference type="ARBA" id="ARBA00008187"/>
    </source>
</evidence>
<dbReference type="InterPro" id="IPR036224">
    <property type="entry name" value="GINS_bundle-like_dom_sf"/>
</dbReference>
<dbReference type="OMA" id="VIPEMTD"/>
<evidence type="ECO:0000259" key="7">
    <source>
        <dbReference type="Pfam" id="PF05916"/>
    </source>
</evidence>
<dbReference type="PIRSF" id="PIRSF007764">
    <property type="entry name" value="Sld5"/>
    <property type="match status" value="1"/>
</dbReference>
<evidence type="ECO:0000256" key="6">
    <source>
        <dbReference type="ARBA" id="ARBA00030869"/>
    </source>
</evidence>
<keyword evidence="4" id="KW-0235">DNA replication</keyword>
<feature type="domain" description="GINS subunit" evidence="7">
    <location>
        <begin position="8"/>
        <end position="79"/>
    </location>
</feature>
<name>T1H1E6_MEGSC</name>
<dbReference type="FunFam" id="3.40.5.60:FF:000001">
    <property type="entry name" value="DNA replication complex GINS protein SLD5"/>
    <property type="match status" value="1"/>
</dbReference>
<dbReference type="Gene3D" id="1.20.58.1030">
    <property type="match status" value="1"/>
</dbReference>
<protein>
    <recommendedName>
        <fullName evidence="3">DNA replication complex GINS protein SLD5</fullName>
    </recommendedName>
    <alternativeName>
        <fullName evidence="6">GINS complex subunit 4</fullName>
    </alternativeName>
</protein>
<sequence>MKQLDKNDFRYVAHKMELERVRYIVTSYLRTRLKKIEKYTKYILIEEDSRDEEHKRLSEEETQFAREFQGGINSHFNQVALQYMPPNLQSTDEKQMIVRPNLLSHIYLKAKKDVSSVIVGADDEEVDLVAGSQHIIPYQLISDLVLSGKAQLI</sequence>
<dbReference type="Proteomes" id="UP000015102">
    <property type="component" value="Unassembled WGS sequence"/>
</dbReference>
<dbReference type="InterPro" id="IPR031633">
    <property type="entry name" value="SLD5_C"/>
</dbReference>
<dbReference type="InterPro" id="IPR021151">
    <property type="entry name" value="GINS_A"/>
</dbReference>
<evidence type="ECO:0000256" key="1">
    <source>
        <dbReference type="ARBA" id="ARBA00004123"/>
    </source>
</evidence>
<evidence type="ECO:0000313" key="9">
    <source>
        <dbReference type="EnsemblMetazoa" id="MESCA010005-PA"/>
    </source>
</evidence>
<dbReference type="Pfam" id="PF16922">
    <property type="entry name" value="SLD5_C"/>
    <property type="match status" value="1"/>
</dbReference>
<evidence type="ECO:0000256" key="3">
    <source>
        <dbReference type="ARBA" id="ARBA00014804"/>
    </source>
</evidence>
<dbReference type="EMBL" id="CAQQ02374572">
    <property type="status" value="NOT_ANNOTATED_CDS"/>
    <property type="molecule type" value="Genomic_DNA"/>
</dbReference>
<dbReference type="EnsemblMetazoa" id="MESCA010005-RA">
    <property type="protein sequence ID" value="MESCA010005-PA"/>
    <property type="gene ID" value="MESCA010005"/>
</dbReference>
<evidence type="ECO:0000256" key="5">
    <source>
        <dbReference type="ARBA" id="ARBA00023242"/>
    </source>
</evidence>
<dbReference type="PANTHER" id="PTHR21206">
    <property type="entry name" value="SLD5 PROTEIN"/>
    <property type="match status" value="1"/>
</dbReference>
<evidence type="ECO:0000259" key="8">
    <source>
        <dbReference type="Pfam" id="PF16922"/>
    </source>
</evidence>
<dbReference type="AlphaFoldDB" id="T1H1E6"/>
<reference evidence="9" key="2">
    <citation type="submission" date="2015-06" db="UniProtKB">
        <authorList>
            <consortium name="EnsemblMetazoa"/>
        </authorList>
    </citation>
    <scope>IDENTIFICATION</scope>
</reference>
<dbReference type="GO" id="GO:0000727">
    <property type="term" value="P:double-strand break repair via break-induced replication"/>
    <property type="evidence" value="ECO:0007669"/>
    <property type="project" value="TreeGrafter"/>
</dbReference>
<evidence type="ECO:0000256" key="4">
    <source>
        <dbReference type="ARBA" id="ARBA00022705"/>
    </source>
</evidence>
<organism evidence="9 10">
    <name type="scientific">Megaselia scalaris</name>
    <name type="common">Humpbacked fly</name>
    <name type="synonym">Phora scalaris</name>
    <dbReference type="NCBI Taxonomy" id="36166"/>
    <lineage>
        <taxon>Eukaryota</taxon>
        <taxon>Metazoa</taxon>
        <taxon>Ecdysozoa</taxon>
        <taxon>Arthropoda</taxon>
        <taxon>Hexapoda</taxon>
        <taxon>Insecta</taxon>
        <taxon>Pterygota</taxon>
        <taxon>Neoptera</taxon>
        <taxon>Endopterygota</taxon>
        <taxon>Diptera</taxon>
        <taxon>Brachycera</taxon>
        <taxon>Muscomorpha</taxon>
        <taxon>Platypezoidea</taxon>
        <taxon>Phoridae</taxon>
        <taxon>Megaseliini</taxon>
        <taxon>Megaselia</taxon>
    </lineage>
</organism>
<dbReference type="GO" id="GO:0000811">
    <property type="term" value="C:GINS complex"/>
    <property type="evidence" value="ECO:0007669"/>
    <property type="project" value="TreeGrafter"/>
</dbReference>
<dbReference type="STRING" id="36166.T1H1E6"/>
<dbReference type="CDD" id="cd21692">
    <property type="entry name" value="GINS_B_Sld5"/>
    <property type="match status" value="1"/>
</dbReference>
<dbReference type="HOGENOM" id="CLU_071893_0_0_1"/>
<dbReference type="Pfam" id="PF05916">
    <property type="entry name" value="Sld5"/>
    <property type="match status" value="1"/>
</dbReference>
<dbReference type="CDD" id="cd11711">
    <property type="entry name" value="GINS_A_Sld5"/>
    <property type="match status" value="1"/>
</dbReference>
<reference evidence="10" key="1">
    <citation type="submission" date="2013-02" db="EMBL/GenBank/DDBJ databases">
        <authorList>
            <person name="Hughes D."/>
        </authorList>
    </citation>
    <scope>NUCLEOTIDE SEQUENCE</scope>
    <source>
        <strain>Durham</strain>
        <strain evidence="10">NC isolate 2 -- Noor lab</strain>
    </source>
</reference>
<keyword evidence="10" id="KW-1185">Reference proteome</keyword>
<dbReference type="SUPFAM" id="SSF158573">
    <property type="entry name" value="GINS helical bundle-like"/>
    <property type="match status" value="1"/>
</dbReference>
<dbReference type="SUPFAM" id="SSF160059">
    <property type="entry name" value="PriA/YqbF domain"/>
    <property type="match status" value="1"/>
</dbReference>
<dbReference type="Gene3D" id="3.40.5.60">
    <property type="match status" value="1"/>
</dbReference>
<keyword evidence="5" id="KW-0539">Nucleus</keyword>
<comment type="subcellular location">
    <subcellularLocation>
        <location evidence="1">Nucleus</location>
    </subcellularLocation>
</comment>
<dbReference type="GO" id="GO:0006261">
    <property type="term" value="P:DNA-templated DNA replication"/>
    <property type="evidence" value="ECO:0007669"/>
    <property type="project" value="InterPro"/>
</dbReference>